<evidence type="ECO:0000256" key="4">
    <source>
        <dbReference type="SAM" id="Phobius"/>
    </source>
</evidence>
<dbReference type="PANTHER" id="PTHR19853:SF0">
    <property type="entry name" value="WD REPEAT-CONTAINING PROTEIN 3"/>
    <property type="match status" value="1"/>
</dbReference>
<reference evidence="5" key="2">
    <citation type="submission" date="2013-04" db="UniProtKB">
        <authorList>
            <consortium name="EnsemblPlants"/>
        </authorList>
    </citation>
    <scope>IDENTIFICATION</scope>
    <source>
        <strain evidence="5">cv. Heinz 1706</strain>
    </source>
</reference>
<keyword evidence="4" id="KW-1133">Transmembrane helix</keyword>
<dbReference type="PaxDb" id="4081-Solyc09g018520.1.1"/>
<dbReference type="InterPro" id="IPR001680">
    <property type="entry name" value="WD40_rpt"/>
</dbReference>
<keyword evidence="4" id="KW-0812">Transmembrane</keyword>
<proteinExistence type="predicted"/>
<dbReference type="Gene3D" id="2.130.10.10">
    <property type="entry name" value="YVTN repeat-like/Quinoprotein amine dehydrogenase"/>
    <property type="match status" value="1"/>
</dbReference>
<dbReference type="SUPFAM" id="SSF50998">
    <property type="entry name" value="Quinoprotein alcohol dehydrogenase-like"/>
    <property type="match status" value="1"/>
</dbReference>
<dbReference type="InterPro" id="IPR051570">
    <property type="entry name" value="TBC1_cilium_biogenesis"/>
</dbReference>
<feature type="repeat" description="WD" evidence="3">
    <location>
        <begin position="70"/>
        <end position="101"/>
    </location>
</feature>
<accession>K4CSB5</accession>
<keyword evidence="2" id="KW-0677">Repeat</keyword>
<dbReference type="EnsemblPlants" id="Solyc09g018520.1.1">
    <property type="protein sequence ID" value="Solyc09g018520.1.1"/>
    <property type="gene ID" value="Solyc09g018520.1"/>
</dbReference>
<keyword evidence="4" id="KW-0472">Membrane</keyword>
<feature type="transmembrane region" description="Helical" evidence="4">
    <location>
        <begin position="100"/>
        <end position="119"/>
    </location>
</feature>
<reference evidence="5" key="1">
    <citation type="journal article" date="2012" name="Nature">
        <title>The tomato genome sequence provides insights into fleshy fruit evolution.</title>
        <authorList>
            <consortium name="Tomato Genome Consortium"/>
        </authorList>
    </citation>
    <scope>NUCLEOTIDE SEQUENCE [LARGE SCALE GENOMIC DNA]</scope>
    <source>
        <strain evidence="5">cv. Heinz 1706</strain>
    </source>
</reference>
<dbReference type="SMR" id="K4CSB5"/>
<organism evidence="5">
    <name type="scientific">Solanum lycopersicum</name>
    <name type="common">Tomato</name>
    <name type="synonym">Lycopersicon esculentum</name>
    <dbReference type="NCBI Taxonomy" id="4081"/>
    <lineage>
        <taxon>Eukaryota</taxon>
        <taxon>Viridiplantae</taxon>
        <taxon>Streptophyta</taxon>
        <taxon>Embryophyta</taxon>
        <taxon>Tracheophyta</taxon>
        <taxon>Spermatophyta</taxon>
        <taxon>Magnoliopsida</taxon>
        <taxon>eudicotyledons</taxon>
        <taxon>Gunneridae</taxon>
        <taxon>Pentapetalae</taxon>
        <taxon>asterids</taxon>
        <taxon>lamiids</taxon>
        <taxon>Solanales</taxon>
        <taxon>Solanaceae</taxon>
        <taxon>Solanoideae</taxon>
        <taxon>Solaneae</taxon>
        <taxon>Solanum</taxon>
        <taxon>Solanum subgen. Lycopersicon</taxon>
    </lineage>
</organism>
<evidence type="ECO:0000256" key="2">
    <source>
        <dbReference type="ARBA" id="ARBA00022737"/>
    </source>
</evidence>
<evidence type="ECO:0000313" key="6">
    <source>
        <dbReference type="Proteomes" id="UP000004994"/>
    </source>
</evidence>
<name>K4CSB5_SOLLC</name>
<dbReference type="STRING" id="4081.K4CSB5"/>
<dbReference type="InterPro" id="IPR015943">
    <property type="entry name" value="WD40/YVTN_repeat-like_dom_sf"/>
</dbReference>
<protein>
    <submittedName>
        <fullName evidence="5">Uncharacterized protein</fullName>
    </submittedName>
</protein>
<sequence>MNYDVLIVAVSPDGKNVVVSLSDNTINVVFLHRIRVNSLFSIGSYLDLILMTSICFQVFYMDSLKFFVFLYGHKLPVFCMNTSSDGDLLVSGSTDKNVKIWVLVLGIFISHFLCSFMGVKIVSNTHWGKFV</sequence>
<keyword evidence="1 3" id="KW-0853">WD repeat</keyword>
<dbReference type="HOGENOM" id="CLU_1931219_0_0_1"/>
<dbReference type="PANTHER" id="PTHR19853">
    <property type="entry name" value="WD REPEAT CONTAINING PROTEIN 3 WDR3"/>
    <property type="match status" value="1"/>
</dbReference>
<dbReference type="PhylomeDB" id="K4CSB5"/>
<dbReference type="Gramene" id="Solyc09g018520.1.1">
    <property type="protein sequence ID" value="Solyc09g018520.1.1"/>
    <property type="gene ID" value="Solyc09g018520.1"/>
</dbReference>
<feature type="transmembrane region" description="Helical" evidence="4">
    <location>
        <begin position="39"/>
        <end position="60"/>
    </location>
</feature>
<dbReference type="SMART" id="SM00320">
    <property type="entry name" value="WD40"/>
    <property type="match status" value="1"/>
</dbReference>
<dbReference type="Proteomes" id="UP000004994">
    <property type="component" value="Chromosome 9"/>
</dbReference>
<dbReference type="InParanoid" id="K4CSB5"/>
<dbReference type="PROSITE" id="PS50294">
    <property type="entry name" value="WD_REPEATS_REGION"/>
    <property type="match status" value="1"/>
</dbReference>
<dbReference type="eggNOG" id="KOG0306">
    <property type="taxonomic scope" value="Eukaryota"/>
</dbReference>
<evidence type="ECO:0000313" key="5">
    <source>
        <dbReference type="EnsemblPlants" id="Solyc09g018520.1.1"/>
    </source>
</evidence>
<dbReference type="AlphaFoldDB" id="K4CSB5"/>
<evidence type="ECO:0000256" key="1">
    <source>
        <dbReference type="ARBA" id="ARBA00022574"/>
    </source>
</evidence>
<keyword evidence="6" id="KW-1185">Reference proteome</keyword>
<evidence type="ECO:0000256" key="3">
    <source>
        <dbReference type="PROSITE-ProRule" id="PRU00221"/>
    </source>
</evidence>
<dbReference type="Pfam" id="PF00400">
    <property type="entry name" value="WD40"/>
    <property type="match status" value="1"/>
</dbReference>
<dbReference type="PROSITE" id="PS50082">
    <property type="entry name" value="WD_REPEATS_2"/>
    <property type="match status" value="1"/>
</dbReference>
<dbReference type="InterPro" id="IPR011047">
    <property type="entry name" value="Quinoprotein_ADH-like_sf"/>
</dbReference>